<dbReference type="AlphaFoldDB" id="A0A2P5VNP9"/>
<reference evidence="2 3" key="1">
    <citation type="submission" date="2015-01" db="EMBL/GenBank/DDBJ databases">
        <title>Genome of allotetraploid Gossypium barbadense reveals genomic plasticity and fiber elongation in cotton evolution.</title>
        <authorList>
            <person name="Chen X."/>
            <person name="Liu X."/>
            <person name="Zhao B."/>
            <person name="Zheng H."/>
            <person name="Hu Y."/>
            <person name="Lu G."/>
            <person name="Yang C."/>
            <person name="Chen J."/>
            <person name="Shan C."/>
            <person name="Zhang L."/>
            <person name="Zhou Y."/>
            <person name="Wang L."/>
            <person name="Guo W."/>
            <person name="Bai Y."/>
            <person name="Ruan J."/>
            <person name="Shangguan X."/>
            <person name="Mao Y."/>
            <person name="Jiang J."/>
            <person name="Zhu Y."/>
            <person name="Lei J."/>
            <person name="Kang H."/>
            <person name="Chen S."/>
            <person name="He X."/>
            <person name="Wang R."/>
            <person name="Wang Y."/>
            <person name="Chen J."/>
            <person name="Wang L."/>
            <person name="Yu S."/>
            <person name="Wang B."/>
            <person name="Wei J."/>
            <person name="Song S."/>
            <person name="Lu X."/>
            <person name="Gao Z."/>
            <person name="Gu W."/>
            <person name="Deng X."/>
            <person name="Ma D."/>
            <person name="Wang S."/>
            <person name="Liang W."/>
            <person name="Fang L."/>
            <person name="Cai C."/>
            <person name="Zhu X."/>
            <person name="Zhou B."/>
            <person name="Zhang Y."/>
            <person name="Chen Z."/>
            <person name="Xu S."/>
            <person name="Zhu R."/>
            <person name="Wang S."/>
            <person name="Zhang T."/>
            <person name="Zhao G."/>
        </authorList>
    </citation>
    <scope>NUCLEOTIDE SEQUENCE [LARGE SCALE GENOMIC DNA]</scope>
    <source>
        <strain evidence="3">cv. Xinhai21</strain>
        <tissue evidence="2">Leaf</tissue>
    </source>
</reference>
<proteinExistence type="predicted"/>
<sequence length="299" mass="33706">MHAKTDSEATSIDTSWPPRSPPRRPVYYVQSPSNHDVEKMSYGSSPTGSPTHQYYHCSPIHHSRESSTSRFSASLKNPRSLSGWKHVKVGHGGDDVEDDDDDGGEMDGHAKLITSGFIFVFKSYKPKIFIKHIVFESIYYQAGNDQSGVPTDMISLNSTVLISYRNPATFYAVHVASTPWELHHFQLKIASGQNIVQNLASGIPMQECYKVLKTEGLATYEEVYTIKEKWEESGDNCERVSSSIIWWDTCSCKHRRAQRKHSSATEPDICNEVKGLHFGQIGEDQVLLENQMHCYSQGK</sequence>
<feature type="region of interest" description="Disordered" evidence="1">
    <location>
        <begin position="84"/>
        <end position="103"/>
    </location>
</feature>
<gene>
    <name evidence="2" type="ORF">GOBAR_AA40237</name>
</gene>
<feature type="compositionally biased region" description="Polar residues" evidence="1">
    <location>
        <begin position="42"/>
        <end position="52"/>
    </location>
</feature>
<evidence type="ECO:0000313" key="3">
    <source>
        <dbReference type="Proteomes" id="UP000239757"/>
    </source>
</evidence>
<organism evidence="2 3">
    <name type="scientific">Gossypium barbadense</name>
    <name type="common">Sea Island cotton</name>
    <name type="synonym">Hibiscus barbadensis</name>
    <dbReference type="NCBI Taxonomy" id="3634"/>
    <lineage>
        <taxon>Eukaryota</taxon>
        <taxon>Viridiplantae</taxon>
        <taxon>Streptophyta</taxon>
        <taxon>Embryophyta</taxon>
        <taxon>Tracheophyta</taxon>
        <taxon>Spermatophyta</taxon>
        <taxon>Magnoliopsida</taxon>
        <taxon>eudicotyledons</taxon>
        <taxon>Gunneridae</taxon>
        <taxon>Pentapetalae</taxon>
        <taxon>rosids</taxon>
        <taxon>malvids</taxon>
        <taxon>Malvales</taxon>
        <taxon>Malvaceae</taxon>
        <taxon>Malvoideae</taxon>
        <taxon>Gossypium</taxon>
    </lineage>
</organism>
<evidence type="ECO:0000313" key="2">
    <source>
        <dbReference type="EMBL" id="PPR80467.1"/>
    </source>
</evidence>
<dbReference type="Proteomes" id="UP000239757">
    <property type="component" value="Unassembled WGS sequence"/>
</dbReference>
<accession>A0A2P5VNP9</accession>
<dbReference type="EMBL" id="KZ671831">
    <property type="protein sequence ID" value="PPR80467.1"/>
    <property type="molecule type" value="Genomic_DNA"/>
</dbReference>
<protein>
    <submittedName>
        <fullName evidence="2">Uncharacterized protein</fullName>
    </submittedName>
</protein>
<dbReference type="OrthoDB" id="903824at2759"/>
<feature type="region of interest" description="Disordered" evidence="1">
    <location>
        <begin position="1"/>
        <end position="52"/>
    </location>
</feature>
<name>A0A2P5VNP9_GOSBA</name>
<evidence type="ECO:0000256" key="1">
    <source>
        <dbReference type="SAM" id="MobiDB-lite"/>
    </source>
</evidence>